<dbReference type="Proteomes" id="UP000035034">
    <property type="component" value="Unassembled WGS sequence"/>
</dbReference>
<dbReference type="AlphaFoldDB" id="H0R501"/>
<organism evidence="1 2">
    <name type="scientific">Gordonia effusa NBRC 100432</name>
    <dbReference type="NCBI Taxonomy" id="1077974"/>
    <lineage>
        <taxon>Bacteria</taxon>
        <taxon>Bacillati</taxon>
        <taxon>Actinomycetota</taxon>
        <taxon>Actinomycetes</taxon>
        <taxon>Mycobacteriales</taxon>
        <taxon>Gordoniaceae</taxon>
        <taxon>Gordonia</taxon>
    </lineage>
</organism>
<evidence type="ECO:0000313" key="1">
    <source>
        <dbReference type="EMBL" id="GAB20152.1"/>
    </source>
</evidence>
<keyword evidence="2" id="KW-1185">Reference proteome</keyword>
<reference evidence="1 2" key="1">
    <citation type="submission" date="2011-12" db="EMBL/GenBank/DDBJ databases">
        <title>Whole genome shotgun sequence of Gordonia effusa NBRC 100432.</title>
        <authorList>
            <person name="Yoshida I."/>
            <person name="Takarada H."/>
            <person name="Hosoyama A."/>
            <person name="Tsuchikane K."/>
            <person name="Katsumata H."/>
            <person name="Yamazaki S."/>
            <person name="Fujita N."/>
        </authorList>
    </citation>
    <scope>NUCLEOTIDE SEQUENCE [LARGE SCALE GENOMIC DNA]</scope>
    <source>
        <strain evidence="1 2">NBRC 100432</strain>
    </source>
</reference>
<gene>
    <name evidence="1" type="ORF">GOEFS_106_00480</name>
</gene>
<name>H0R501_9ACTN</name>
<sequence length="59" mass="6091">MKSWPSRSATIGTNNCPGAKTRESIAAEVTVVSGPISSPPVAAAMSLAVKCTLQRYKVA</sequence>
<dbReference type="STRING" id="1077974.GOEFS_106_00480"/>
<proteinExistence type="predicted"/>
<dbReference type="EMBL" id="BAEH01000106">
    <property type="protein sequence ID" value="GAB20152.1"/>
    <property type="molecule type" value="Genomic_DNA"/>
</dbReference>
<accession>H0R501</accession>
<protein>
    <submittedName>
        <fullName evidence="1">Uncharacterized protein</fullName>
    </submittedName>
</protein>
<comment type="caution">
    <text evidence="1">The sequence shown here is derived from an EMBL/GenBank/DDBJ whole genome shotgun (WGS) entry which is preliminary data.</text>
</comment>
<evidence type="ECO:0000313" key="2">
    <source>
        <dbReference type="Proteomes" id="UP000035034"/>
    </source>
</evidence>